<protein>
    <submittedName>
        <fullName evidence="2">Uncharacterized hydrophobic domain-containing protein</fullName>
    </submittedName>
</protein>
<gene>
    <name evidence="2" type="ORF">SAMN04489860_2369</name>
</gene>
<dbReference type="Proteomes" id="UP000185663">
    <property type="component" value="Chromosome I"/>
</dbReference>
<evidence type="ECO:0000256" key="1">
    <source>
        <dbReference type="SAM" id="Phobius"/>
    </source>
</evidence>
<feature type="transmembrane region" description="Helical" evidence="1">
    <location>
        <begin position="235"/>
        <end position="254"/>
    </location>
</feature>
<feature type="transmembrane region" description="Helical" evidence="1">
    <location>
        <begin position="164"/>
        <end position="183"/>
    </location>
</feature>
<evidence type="ECO:0000313" key="3">
    <source>
        <dbReference type="Proteomes" id="UP000185663"/>
    </source>
</evidence>
<feature type="transmembrane region" description="Helical" evidence="1">
    <location>
        <begin position="359"/>
        <end position="380"/>
    </location>
</feature>
<dbReference type="InterPro" id="IPR005325">
    <property type="entry name" value="DUF308_memb"/>
</dbReference>
<feature type="transmembrane region" description="Helical" evidence="1">
    <location>
        <begin position="21"/>
        <end position="39"/>
    </location>
</feature>
<feature type="transmembrane region" description="Helical" evidence="1">
    <location>
        <begin position="334"/>
        <end position="352"/>
    </location>
</feature>
<dbReference type="PANTHER" id="PTHR20992">
    <property type="entry name" value="AT15442P-RELATED"/>
    <property type="match status" value="1"/>
</dbReference>
<dbReference type="OrthoDB" id="9790659at2"/>
<feature type="transmembrane region" description="Helical" evidence="1">
    <location>
        <begin position="294"/>
        <end position="314"/>
    </location>
</feature>
<reference evidence="2 3" key="1">
    <citation type="submission" date="2016-10" db="EMBL/GenBank/DDBJ databases">
        <authorList>
            <person name="de Groot N.N."/>
        </authorList>
    </citation>
    <scope>NUCLEOTIDE SEQUENCE [LARGE SCALE GENOMIC DNA]</scope>
    <source>
        <strain evidence="2 3">DSM 22126</strain>
    </source>
</reference>
<evidence type="ECO:0000313" key="2">
    <source>
        <dbReference type="EMBL" id="SDS78794.1"/>
    </source>
</evidence>
<accession>A0A1H1V216</accession>
<feature type="transmembrane region" description="Helical" evidence="1">
    <location>
        <begin position="260"/>
        <end position="282"/>
    </location>
</feature>
<proteinExistence type="predicted"/>
<dbReference type="InterPro" id="IPR005240">
    <property type="entry name" value="DUF389"/>
</dbReference>
<name>A0A1H1V216_9CELL</name>
<dbReference type="eggNOG" id="COG1808">
    <property type="taxonomic scope" value="Bacteria"/>
</dbReference>
<feature type="transmembrane region" description="Helical" evidence="1">
    <location>
        <begin position="84"/>
        <end position="102"/>
    </location>
</feature>
<feature type="transmembrane region" description="Helical" evidence="1">
    <location>
        <begin position="108"/>
        <end position="127"/>
    </location>
</feature>
<dbReference type="EMBL" id="LT629776">
    <property type="protein sequence ID" value="SDS78794.1"/>
    <property type="molecule type" value="Genomic_DNA"/>
</dbReference>
<feature type="transmembrane region" description="Helical" evidence="1">
    <location>
        <begin position="45"/>
        <end position="64"/>
    </location>
</feature>
<sequence length="535" mass="55029">MRTHTRVAGLVDGVRKRFDPVTIKGAAMIAVGLVVVLLPSISVSVISALVGVAIAASGCLDLWASVARTKGRRVRRSIPRRILLGLRGVGSLVVSLFFLVSTQGALNLVVTGFGVYLFFHGVIGLVSGLGSPRERVGQLAGGAMSTAFGIVLVVNPSIASEGLILAGATATALIGVVVLAYGIRHRAGSGFAPLANPSPTEILWAWVKEVEVGADRRAELVESLYAEPPDRTAKVVGWWVMLILSVCIATFAVLQDSTAVVIGAMLVAPLMVPILGLAGALVNGWARRAVSSTLFIVGGAAAAIATSAAISAWAPAVAAFDTNSQITSRVNPTLLDLLIALAAGAAGAYATLDRRVGSSIGGVAIAVALVPPLAVVGITAQAGLMDEAWGAFLLFLTNFVAIVLAASLVFAFGGFASFRPDRKHVQKIALTLAPFVTLALVVFVPLLLTTEGLIAQSADQSRSEDVVDDWLDDADTDLALVDVSVADDVVEVDLVGSDDAPDPDDLQSSLTTSLGRSVGVTISVTPTVVTHVDAG</sequence>
<keyword evidence="1" id="KW-1133">Transmembrane helix</keyword>
<keyword evidence="3" id="KW-1185">Reference proteome</keyword>
<organism evidence="2 3">
    <name type="scientific">Paraoerskovia marina</name>
    <dbReference type="NCBI Taxonomy" id="545619"/>
    <lineage>
        <taxon>Bacteria</taxon>
        <taxon>Bacillati</taxon>
        <taxon>Actinomycetota</taxon>
        <taxon>Actinomycetes</taxon>
        <taxon>Micrococcales</taxon>
        <taxon>Cellulomonadaceae</taxon>
        <taxon>Paraoerskovia</taxon>
    </lineage>
</organism>
<dbReference type="RefSeq" id="WP_083372627.1">
    <property type="nucleotide sequence ID" value="NZ_LT629776.1"/>
</dbReference>
<feature type="transmembrane region" description="Helical" evidence="1">
    <location>
        <begin position="139"/>
        <end position="158"/>
    </location>
</feature>
<keyword evidence="1" id="KW-0472">Membrane</keyword>
<dbReference type="Pfam" id="PF03729">
    <property type="entry name" value="DUF308"/>
    <property type="match status" value="2"/>
</dbReference>
<feature type="transmembrane region" description="Helical" evidence="1">
    <location>
        <begin position="392"/>
        <end position="416"/>
    </location>
</feature>
<dbReference type="Pfam" id="PF04087">
    <property type="entry name" value="DUF389"/>
    <property type="match status" value="1"/>
</dbReference>
<feature type="transmembrane region" description="Helical" evidence="1">
    <location>
        <begin position="428"/>
        <end position="448"/>
    </location>
</feature>
<dbReference type="PANTHER" id="PTHR20992:SF9">
    <property type="entry name" value="AT15442P-RELATED"/>
    <property type="match status" value="1"/>
</dbReference>
<keyword evidence="1" id="KW-0812">Transmembrane</keyword>
<dbReference type="AlphaFoldDB" id="A0A1H1V216"/>